<proteinExistence type="predicted"/>
<keyword evidence="2 5" id="KW-0812">Transmembrane</keyword>
<evidence type="ECO:0008006" key="7">
    <source>
        <dbReference type="Google" id="ProtNLM"/>
    </source>
</evidence>
<reference evidence="6" key="1">
    <citation type="submission" date="2021-01" db="EMBL/GenBank/DDBJ databases">
        <authorList>
            <person name="Corre E."/>
            <person name="Pelletier E."/>
            <person name="Niang G."/>
            <person name="Scheremetjew M."/>
            <person name="Finn R."/>
            <person name="Kale V."/>
            <person name="Holt S."/>
            <person name="Cochrane G."/>
            <person name="Meng A."/>
            <person name="Brown T."/>
            <person name="Cohen L."/>
        </authorList>
    </citation>
    <scope>NUCLEOTIDE SEQUENCE</scope>
    <source>
        <strain evidence="6">ECT3854</strain>
    </source>
</reference>
<evidence type="ECO:0000256" key="4">
    <source>
        <dbReference type="ARBA" id="ARBA00023136"/>
    </source>
</evidence>
<dbReference type="GO" id="GO:0008374">
    <property type="term" value="F:O-acyltransferase activity"/>
    <property type="evidence" value="ECO:0007669"/>
    <property type="project" value="InterPro"/>
</dbReference>
<accession>A0A7S1GKY6</accession>
<dbReference type="EMBL" id="HBFW01009700">
    <property type="protein sequence ID" value="CAD8935239.1"/>
    <property type="molecule type" value="Transcribed_RNA"/>
</dbReference>
<evidence type="ECO:0000256" key="2">
    <source>
        <dbReference type="ARBA" id="ARBA00022692"/>
    </source>
</evidence>
<feature type="transmembrane region" description="Helical" evidence="5">
    <location>
        <begin position="132"/>
        <end position="150"/>
    </location>
</feature>
<evidence type="ECO:0000256" key="5">
    <source>
        <dbReference type="SAM" id="Phobius"/>
    </source>
</evidence>
<dbReference type="PANTHER" id="PTHR31595">
    <property type="entry name" value="LONG-CHAIN-ALCOHOL O-FATTY-ACYLTRANSFERASE 3-RELATED"/>
    <property type="match status" value="1"/>
</dbReference>
<evidence type="ECO:0000313" key="6">
    <source>
        <dbReference type="EMBL" id="CAD8935239.1"/>
    </source>
</evidence>
<dbReference type="GO" id="GO:0006629">
    <property type="term" value="P:lipid metabolic process"/>
    <property type="evidence" value="ECO:0007669"/>
    <property type="project" value="InterPro"/>
</dbReference>
<organism evidence="6">
    <name type="scientific">Cyclophora tenuis</name>
    <name type="common">Marine diatom</name>
    <dbReference type="NCBI Taxonomy" id="216820"/>
    <lineage>
        <taxon>Eukaryota</taxon>
        <taxon>Sar</taxon>
        <taxon>Stramenopiles</taxon>
        <taxon>Ochrophyta</taxon>
        <taxon>Bacillariophyta</taxon>
        <taxon>Fragilariophyceae</taxon>
        <taxon>Fragilariophycidae</taxon>
        <taxon>Cyclophorales</taxon>
        <taxon>Cyclophoraceae</taxon>
        <taxon>Cyclophora</taxon>
    </lineage>
</organism>
<evidence type="ECO:0000256" key="1">
    <source>
        <dbReference type="ARBA" id="ARBA00004141"/>
    </source>
</evidence>
<feature type="transmembrane region" description="Helical" evidence="5">
    <location>
        <begin position="48"/>
        <end position="70"/>
    </location>
</feature>
<dbReference type="PANTHER" id="PTHR31595:SF57">
    <property type="entry name" value="OS04G0481900 PROTEIN"/>
    <property type="match status" value="1"/>
</dbReference>
<dbReference type="AlphaFoldDB" id="A0A7S1GKY6"/>
<evidence type="ECO:0000256" key="3">
    <source>
        <dbReference type="ARBA" id="ARBA00022989"/>
    </source>
</evidence>
<comment type="subcellular location">
    <subcellularLocation>
        <location evidence="1">Membrane</location>
        <topology evidence="1">Multi-pass membrane protein</topology>
    </subcellularLocation>
</comment>
<gene>
    <name evidence="6" type="ORF">CTEN0397_LOCUS6273</name>
</gene>
<dbReference type="GO" id="GO:0016020">
    <property type="term" value="C:membrane"/>
    <property type="evidence" value="ECO:0007669"/>
    <property type="project" value="UniProtKB-SubCell"/>
</dbReference>
<dbReference type="InterPro" id="IPR004299">
    <property type="entry name" value="MBOAT_fam"/>
</dbReference>
<sequence length="173" mass="19865">MLPAFIDPLWKSKSPTDFWRNRWNLATHETLKRGVFLPLKKAGYSTKFAIFAAFVASGLLHDYCWLVLFYKTKNDPCHTTTNNNDDAKNCFQPVFLKQLAFFCWCGVTMLLERPVGMLLPPIRWMAKNLPTIVVSTLVVLTAVPFAHWYTGDWIEGGYLSSYAQGVFTIRYVN</sequence>
<protein>
    <recommendedName>
        <fullName evidence="7">Wax synthase domain-containing protein</fullName>
    </recommendedName>
</protein>
<dbReference type="InterPro" id="IPR044851">
    <property type="entry name" value="Wax_synthase"/>
</dbReference>
<name>A0A7S1GKY6_CYCTE</name>
<dbReference type="Pfam" id="PF03062">
    <property type="entry name" value="MBOAT"/>
    <property type="match status" value="1"/>
</dbReference>
<keyword evidence="4 5" id="KW-0472">Membrane</keyword>
<keyword evidence="3 5" id="KW-1133">Transmembrane helix</keyword>